<dbReference type="Pfam" id="PF21760">
    <property type="entry name" value="SecD_1st"/>
    <property type="match status" value="1"/>
</dbReference>
<gene>
    <name evidence="9" type="primary">secD</name>
    <name evidence="13" type="ORF">US68_C0008G0093</name>
</gene>
<dbReference type="GO" id="GO:0065002">
    <property type="term" value="P:intracellular protein transmembrane transport"/>
    <property type="evidence" value="ECO:0007669"/>
    <property type="project" value="UniProtKB-UniRule"/>
</dbReference>
<dbReference type="Gene3D" id="1.20.1640.10">
    <property type="entry name" value="Multidrug efflux transporter AcrB transmembrane domain"/>
    <property type="match status" value="1"/>
</dbReference>
<evidence type="ECO:0000256" key="4">
    <source>
        <dbReference type="ARBA" id="ARBA00022692"/>
    </source>
</evidence>
<keyword evidence="2 9" id="KW-0813">Transport</keyword>
<evidence type="ECO:0000256" key="7">
    <source>
        <dbReference type="ARBA" id="ARBA00023010"/>
    </source>
</evidence>
<dbReference type="GO" id="GO:0005886">
    <property type="term" value="C:plasma membrane"/>
    <property type="evidence" value="ECO:0007669"/>
    <property type="project" value="UniProtKB-SubCell"/>
</dbReference>
<accession>A0A0G0I4H2</accession>
<feature type="transmembrane region" description="Helical" evidence="9">
    <location>
        <begin position="333"/>
        <end position="355"/>
    </location>
</feature>
<comment type="subunit">
    <text evidence="9">Forms a complex with SecF. Part of the essential Sec protein translocation apparatus which comprises SecA, SecYEG and auxiliary proteins SecDF. Other proteins may also be involved.</text>
</comment>
<dbReference type="InterPro" id="IPR048634">
    <property type="entry name" value="SecD_SecF_C"/>
</dbReference>
<organism evidence="13 14">
    <name type="scientific">Candidatus Shapirobacteria bacterium GW2011_GWE1_38_10</name>
    <dbReference type="NCBI Taxonomy" id="1618488"/>
    <lineage>
        <taxon>Bacteria</taxon>
        <taxon>Candidatus Shapironibacteriota</taxon>
    </lineage>
</organism>
<dbReference type="Proteomes" id="UP000034231">
    <property type="component" value="Unassembled WGS sequence"/>
</dbReference>
<dbReference type="Gene3D" id="3.30.70.3400">
    <property type="match status" value="1"/>
</dbReference>
<evidence type="ECO:0000259" key="12">
    <source>
        <dbReference type="Pfam" id="PF22599"/>
    </source>
</evidence>
<dbReference type="GO" id="GO:0015450">
    <property type="term" value="F:protein-transporting ATPase activity"/>
    <property type="evidence" value="ECO:0007669"/>
    <property type="project" value="InterPro"/>
</dbReference>
<keyword evidence="8 9" id="KW-0472">Membrane</keyword>
<dbReference type="Pfam" id="PF02355">
    <property type="entry name" value="SecD_SecF_C"/>
    <property type="match status" value="1"/>
</dbReference>
<evidence type="ECO:0000256" key="9">
    <source>
        <dbReference type="HAMAP-Rule" id="MF_01463"/>
    </source>
</evidence>
<feature type="domain" description="SecDF P1 head subdomain" evidence="12">
    <location>
        <begin position="166"/>
        <end position="262"/>
    </location>
</feature>
<evidence type="ECO:0000313" key="13">
    <source>
        <dbReference type="EMBL" id="KKQ50208.1"/>
    </source>
</evidence>
<keyword evidence="7 9" id="KW-0811">Translocation</keyword>
<keyword evidence="3 9" id="KW-1003">Cell membrane</keyword>
<keyword evidence="6 9" id="KW-1133">Transmembrane helix</keyword>
<evidence type="ECO:0000259" key="11">
    <source>
        <dbReference type="Pfam" id="PF21760"/>
    </source>
</evidence>
<dbReference type="AlphaFoldDB" id="A0A0G0I4H2"/>
<comment type="caution">
    <text evidence="9">Lacks conserved residue(s) required for the propagation of feature annotation.</text>
</comment>
<dbReference type="InterPro" id="IPR022813">
    <property type="entry name" value="SecD/SecF_arch_bac"/>
</dbReference>
<dbReference type="NCBIfam" id="TIGR00916">
    <property type="entry name" value="2A0604s01"/>
    <property type="match status" value="1"/>
</dbReference>
<dbReference type="GO" id="GO:0043952">
    <property type="term" value="P:protein transport by the Sec complex"/>
    <property type="evidence" value="ECO:0007669"/>
    <property type="project" value="UniProtKB-UniRule"/>
</dbReference>
<dbReference type="Pfam" id="PF22599">
    <property type="entry name" value="SecDF_P1_head"/>
    <property type="match status" value="1"/>
</dbReference>
<dbReference type="GO" id="GO:0006605">
    <property type="term" value="P:protein targeting"/>
    <property type="evidence" value="ECO:0007669"/>
    <property type="project" value="UniProtKB-UniRule"/>
</dbReference>
<dbReference type="InterPro" id="IPR022645">
    <property type="entry name" value="SecD/SecF_bac"/>
</dbReference>
<feature type="transmembrane region" description="Helical" evidence="9">
    <location>
        <begin position="290"/>
        <end position="321"/>
    </location>
</feature>
<comment type="function">
    <text evidence="9">Part of the Sec protein translocase complex. Interacts with the SecYEG preprotein conducting channel. SecDF uses the proton motive force (PMF) to complete protein translocation after the ATP-dependent function of SecA.</text>
</comment>
<dbReference type="InterPro" id="IPR048631">
    <property type="entry name" value="SecD_1st"/>
</dbReference>
<dbReference type="InterPro" id="IPR005791">
    <property type="entry name" value="SecD"/>
</dbReference>
<comment type="subcellular location">
    <subcellularLocation>
        <location evidence="1 9">Cell membrane</location>
        <topology evidence="1 9">Multi-pass membrane protein</topology>
    </subcellularLocation>
</comment>
<dbReference type="InterPro" id="IPR054384">
    <property type="entry name" value="SecDF_P1_head"/>
</dbReference>
<comment type="similarity">
    <text evidence="9">Belongs to the SecD/SecF family. SecD subfamily.</text>
</comment>
<evidence type="ECO:0000259" key="10">
    <source>
        <dbReference type="Pfam" id="PF02355"/>
    </source>
</evidence>
<keyword evidence="4 9" id="KW-0812">Transmembrane</keyword>
<evidence type="ECO:0000256" key="6">
    <source>
        <dbReference type="ARBA" id="ARBA00022989"/>
    </source>
</evidence>
<feature type="transmembrane region" description="Helical" evidence="9">
    <location>
        <begin position="416"/>
        <end position="439"/>
    </location>
</feature>
<dbReference type="PANTHER" id="PTHR30081:SF1">
    <property type="entry name" value="PROTEIN TRANSLOCASE SUBUNIT SECD"/>
    <property type="match status" value="1"/>
</dbReference>
<reference evidence="13 14" key="1">
    <citation type="journal article" date="2015" name="Nature">
        <title>rRNA introns, odd ribosomes, and small enigmatic genomes across a large radiation of phyla.</title>
        <authorList>
            <person name="Brown C.T."/>
            <person name="Hug L.A."/>
            <person name="Thomas B.C."/>
            <person name="Sharon I."/>
            <person name="Castelle C.J."/>
            <person name="Singh A."/>
            <person name="Wilkins M.J."/>
            <person name="Williams K.H."/>
            <person name="Banfield J.F."/>
        </authorList>
    </citation>
    <scope>NUCLEOTIDE SEQUENCE [LARGE SCALE GENOMIC DNA]</scope>
</reference>
<feature type="transmembrane region" description="Helical" evidence="9">
    <location>
        <begin position="12"/>
        <end position="29"/>
    </location>
</feature>
<evidence type="ECO:0000256" key="5">
    <source>
        <dbReference type="ARBA" id="ARBA00022927"/>
    </source>
</evidence>
<evidence type="ECO:0000256" key="3">
    <source>
        <dbReference type="ARBA" id="ARBA00022475"/>
    </source>
</evidence>
<evidence type="ECO:0000256" key="2">
    <source>
        <dbReference type="ARBA" id="ARBA00022448"/>
    </source>
</evidence>
<comment type="caution">
    <text evidence="13">The sequence shown here is derived from an EMBL/GenBank/DDBJ whole genome shotgun (WGS) entry which is preliminary data.</text>
</comment>
<sequence>MLRNNRRVLTIFWSIIAVTFLCIIINLPAKFNLFGRTFYRPDFSLNLGSSQLKPNLDLRFGLDLAGGASLLFEVDTSKVSKADLPSALESLKSNIESRVNLFGVSESNVQLANRGDSYRLSVDLPGVTDINEAIKLIGQTAQLSFMGLIDLPPEATATATSADYLKDTGLMGSHLVKAVPQPNPNTGEMEVSLEFNSEGAKLFEKATTDYLNKRLAILLDDQIITAPSVGVIIADGRAVINGNFDIKSAKALSAQLNAGALPLPIKLIQQSQVGASLGQDSISNGVKAGLVGLALVSLFMIGNYGFLGLIADFGLIIYGLITLTLYRLIPVTLTFPGIVGFILSVGMAVDSNILIFERMKEELRAGKTWNNAMELGFGRAWSSIKDANTCTIITGLILFNPFNWPFLNNSGMVRGFAVTLLIGIFLGMFTGVFVTRNLLRVLARKKI</sequence>
<dbReference type="Gene3D" id="3.30.1360.200">
    <property type="match status" value="1"/>
</dbReference>
<feature type="domain" description="Protein translocase subunit SecDF P1" evidence="11">
    <location>
        <begin position="92"/>
        <end position="146"/>
    </location>
</feature>
<proteinExistence type="inferred from homology"/>
<dbReference type="PATRIC" id="fig|1618488.3.peg.515"/>
<dbReference type="NCBIfam" id="TIGR01129">
    <property type="entry name" value="secD"/>
    <property type="match status" value="1"/>
</dbReference>
<dbReference type="EMBL" id="LBTX01000008">
    <property type="protein sequence ID" value="KKQ50208.1"/>
    <property type="molecule type" value="Genomic_DNA"/>
</dbReference>
<feature type="domain" description="Protein export membrane protein SecD/SecF C-terminal" evidence="10">
    <location>
        <begin position="266"/>
        <end position="444"/>
    </location>
</feature>
<name>A0A0G0I4H2_9BACT</name>
<dbReference type="SUPFAM" id="SSF82866">
    <property type="entry name" value="Multidrug efflux transporter AcrB transmembrane domain"/>
    <property type="match status" value="1"/>
</dbReference>
<keyword evidence="5 9" id="KW-0653">Protein transport</keyword>
<evidence type="ECO:0000256" key="8">
    <source>
        <dbReference type="ARBA" id="ARBA00023136"/>
    </source>
</evidence>
<dbReference type="InterPro" id="IPR055344">
    <property type="entry name" value="SecD_SecF_C_bact"/>
</dbReference>
<dbReference type="PANTHER" id="PTHR30081">
    <property type="entry name" value="PROTEIN-EXPORT MEMBRANE PROTEIN SEC"/>
    <property type="match status" value="1"/>
</dbReference>
<evidence type="ECO:0000313" key="14">
    <source>
        <dbReference type="Proteomes" id="UP000034231"/>
    </source>
</evidence>
<evidence type="ECO:0000256" key="1">
    <source>
        <dbReference type="ARBA" id="ARBA00004651"/>
    </source>
</evidence>
<dbReference type="PRINTS" id="PR01755">
    <property type="entry name" value="SECFTRNLCASE"/>
</dbReference>
<dbReference type="HAMAP" id="MF_01463_B">
    <property type="entry name" value="SecD_B"/>
    <property type="match status" value="1"/>
</dbReference>
<protein>
    <recommendedName>
        <fullName evidence="9">Protein translocase subunit SecD</fullName>
    </recommendedName>
</protein>